<dbReference type="KEGG" id="soy:115884030"/>
<dbReference type="InParanoid" id="A0A6J2Y5N1"/>
<dbReference type="Gene3D" id="1.10.510.10">
    <property type="entry name" value="Transferase(Phosphotransferase) domain 1"/>
    <property type="match status" value="1"/>
</dbReference>
<dbReference type="InterPro" id="IPR001772">
    <property type="entry name" value="KA1_dom"/>
</dbReference>
<dbReference type="InterPro" id="IPR048637">
    <property type="entry name" value="MELK_UBA"/>
</dbReference>
<feature type="compositionally biased region" description="Basic and acidic residues" evidence="16">
    <location>
        <begin position="589"/>
        <end position="600"/>
    </location>
</feature>
<dbReference type="GO" id="GO:0008289">
    <property type="term" value="F:lipid binding"/>
    <property type="evidence" value="ECO:0007669"/>
    <property type="project" value="UniProtKB-KW"/>
</dbReference>
<evidence type="ECO:0000256" key="16">
    <source>
        <dbReference type="SAM" id="MobiDB-lite"/>
    </source>
</evidence>
<dbReference type="SUPFAM" id="SSF56112">
    <property type="entry name" value="Protein kinase-like (PK-like)"/>
    <property type="match status" value="1"/>
</dbReference>
<evidence type="ECO:0000313" key="19">
    <source>
        <dbReference type="RefSeq" id="XP_030758329.1"/>
    </source>
</evidence>
<dbReference type="SMART" id="SM00220">
    <property type="entry name" value="S_TKc"/>
    <property type="match status" value="1"/>
</dbReference>
<dbReference type="PANTHER" id="PTHR24346:SF30">
    <property type="entry name" value="MATERNAL EMBRYONIC LEUCINE ZIPPER KINASE"/>
    <property type="match status" value="1"/>
</dbReference>
<evidence type="ECO:0000256" key="5">
    <source>
        <dbReference type="ARBA" id="ARBA00022527"/>
    </source>
</evidence>
<dbReference type="InterPro" id="IPR017441">
    <property type="entry name" value="Protein_kinase_ATP_BS"/>
</dbReference>
<keyword evidence="7 15" id="KW-0547">Nucleotide-binding</keyword>
<dbReference type="FunFam" id="3.30.200.20:FF:000003">
    <property type="entry name" value="Non-specific serine/threonine protein kinase"/>
    <property type="match status" value="1"/>
</dbReference>
<dbReference type="FunFam" id="1.10.510.10:FF:000271">
    <property type="entry name" value="Non-specific serine/threonine protein kinase"/>
    <property type="match status" value="1"/>
</dbReference>
<dbReference type="Pfam" id="PF02149">
    <property type="entry name" value="KA1"/>
    <property type="match status" value="1"/>
</dbReference>
<dbReference type="Pfam" id="PF21594">
    <property type="entry name" value="UBA_MELK"/>
    <property type="match status" value="1"/>
</dbReference>
<keyword evidence="12" id="KW-0131">Cell cycle</keyword>
<dbReference type="InterPro" id="IPR028375">
    <property type="entry name" value="KA1/Ssp2_C"/>
</dbReference>
<accession>A0A6J2Y5N1</accession>
<feature type="region of interest" description="Disordered" evidence="16">
    <location>
        <begin position="405"/>
        <end position="461"/>
    </location>
</feature>
<evidence type="ECO:0000256" key="2">
    <source>
        <dbReference type="ARBA" id="ARBA00006234"/>
    </source>
</evidence>
<organism evidence="18 19">
    <name type="scientific">Sitophilus oryzae</name>
    <name type="common">Rice weevil</name>
    <name type="synonym">Curculio oryzae</name>
    <dbReference type="NCBI Taxonomy" id="7048"/>
    <lineage>
        <taxon>Eukaryota</taxon>
        <taxon>Metazoa</taxon>
        <taxon>Ecdysozoa</taxon>
        <taxon>Arthropoda</taxon>
        <taxon>Hexapoda</taxon>
        <taxon>Insecta</taxon>
        <taxon>Pterygota</taxon>
        <taxon>Neoptera</taxon>
        <taxon>Endopterygota</taxon>
        <taxon>Coleoptera</taxon>
        <taxon>Polyphaga</taxon>
        <taxon>Cucujiformia</taxon>
        <taxon>Curculionidae</taxon>
        <taxon>Dryophthorinae</taxon>
        <taxon>Sitophilus</taxon>
    </lineage>
</organism>
<dbReference type="InterPro" id="IPR011009">
    <property type="entry name" value="Kinase-like_dom_sf"/>
</dbReference>
<comment type="catalytic activity">
    <reaction evidence="14">
        <text>L-seryl-[protein] + ATP = O-phospho-L-seryl-[protein] + ADP + H(+)</text>
        <dbReference type="Rhea" id="RHEA:17989"/>
        <dbReference type="Rhea" id="RHEA-COMP:9863"/>
        <dbReference type="Rhea" id="RHEA-COMP:11604"/>
        <dbReference type="ChEBI" id="CHEBI:15378"/>
        <dbReference type="ChEBI" id="CHEBI:29999"/>
        <dbReference type="ChEBI" id="CHEBI:30616"/>
        <dbReference type="ChEBI" id="CHEBI:83421"/>
        <dbReference type="ChEBI" id="CHEBI:456216"/>
        <dbReference type="EC" id="2.7.11.1"/>
    </reaction>
</comment>
<keyword evidence="4" id="KW-1003">Cell membrane</keyword>
<evidence type="ECO:0000256" key="6">
    <source>
        <dbReference type="ARBA" id="ARBA00022679"/>
    </source>
</evidence>
<dbReference type="OrthoDB" id="193931at2759"/>
<dbReference type="GO" id="GO:0005886">
    <property type="term" value="C:plasma membrane"/>
    <property type="evidence" value="ECO:0007669"/>
    <property type="project" value="UniProtKB-SubCell"/>
</dbReference>
<dbReference type="SUPFAM" id="SSF103243">
    <property type="entry name" value="KA1-like"/>
    <property type="match status" value="2"/>
</dbReference>
<dbReference type="GeneID" id="115884030"/>
<dbReference type="Gene3D" id="3.30.310.80">
    <property type="entry name" value="Kinase associated domain 1, KA1"/>
    <property type="match status" value="2"/>
</dbReference>
<evidence type="ECO:0000256" key="13">
    <source>
        <dbReference type="ARBA" id="ARBA00047899"/>
    </source>
</evidence>
<evidence type="ECO:0000256" key="4">
    <source>
        <dbReference type="ARBA" id="ARBA00022475"/>
    </source>
</evidence>
<feature type="domain" description="Protein kinase" evidence="17">
    <location>
        <begin position="11"/>
        <end position="263"/>
    </location>
</feature>
<feature type="binding site" evidence="15">
    <location>
        <position position="40"/>
    </location>
    <ligand>
        <name>ATP</name>
        <dbReference type="ChEBI" id="CHEBI:30616"/>
    </ligand>
</feature>
<dbReference type="InterPro" id="IPR008271">
    <property type="entry name" value="Ser/Thr_kinase_AS"/>
</dbReference>
<keyword evidence="18" id="KW-1185">Reference proteome</keyword>
<evidence type="ECO:0000256" key="9">
    <source>
        <dbReference type="ARBA" id="ARBA00022840"/>
    </source>
</evidence>
<evidence type="ECO:0000256" key="1">
    <source>
        <dbReference type="ARBA" id="ARBA00004202"/>
    </source>
</evidence>
<keyword evidence="6" id="KW-0808">Transferase</keyword>
<dbReference type="PROSITE" id="PS00107">
    <property type="entry name" value="PROTEIN_KINASE_ATP"/>
    <property type="match status" value="1"/>
</dbReference>
<comment type="subcellular location">
    <subcellularLocation>
        <location evidence="1">Cell membrane</location>
        <topology evidence="1">Peripheral membrane protein</topology>
    </subcellularLocation>
</comment>
<dbReference type="PANTHER" id="PTHR24346">
    <property type="entry name" value="MAP/MICROTUBULE AFFINITY-REGULATING KINASE"/>
    <property type="match status" value="1"/>
</dbReference>
<dbReference type="PROSITE" id="PS00108">
    <property type="entry name" value="PROTEIN_KINASE_ST"/>
    <property type="match status" value="1"/>
</dbReference>
<evidence type="ECO:0000256" key="7">
    <source>
        <dbReference type="ARBA" id="ARBA00022741"/>
    </source>
</evidence>
<name>A0A6J2Y5N1_SITOR</name>
<keyword evidence="9 15" id="KW-0067">ATP-binding</keyword>
<proteinExistence type="inferred from homology"/>
<evidence type="ECO:0000259" key="17">
    <source>
        <dbReference type="PROSITE" id="PS50011"/>
    </source>
</evidence>
<dbReference type="GO" id="GO:0035556">
    <property type="term" value="P:intracellular signal transduction"/>
    <property type="evidence" value="ECO:0007669"/>
    <property type="project" value="TreeGrafter"/>
</dbReference>
<reference evidence="19" key="1">
    <citation type="submission" date="2025-08" db="UniProtKB">
        <authorList>
            <consortium name="RefSeq"/>
        </authorList>
    </citation>
    <scope>IDENTIFICATION</scope>
    <source>
        <tissue evidence="19">Gonads</tissue>
    </source>
</reference>
<dbReference type="AlphaFoldDB" id="A0A6J2Y5N1"/>
<dbReference type="InterPro" id="IPR000719">
    <property type="entry name" value="Prot_kinase_dom"/>
</dbReference>
<sequence length="674" mass="75463">MVRYNALKGLYDLEKTIGCGGFAKVKLATHLATGEKVAIKIMDKQMLGEDLRRVKLELEALKSFSHENICQLHQIIETETHFFIIMEYCSGGELFDHIVEKNRLTEGESRMFFRQIVSAVAYLHSLGYAHRDLKPENVLLDKSQNLKLIDFGLCAKPQGGIESPLYTSCGSPTYAAPELILGQQYLGQEVDVWAMGVLLYALLAGSLPFDDLNIDNLYRKILNGKYEEPSFISKDSLSLIRSMLQVEPSKRIKVTELLDHHWITLGILEPVQYQARSSSMYDSDCVQIMAKFIDIDEKMMWNELSKWKFDYNTATYFLLSNKKKRGHSLKLNQAPGLKLLKSEDQPTTPLLELPVVTKDYLTPNQKVKFRRKFGNVATTSPNWSSPTPSVHIQDATSPFGQFLEPKSAKADGGSRKALKRPRSPVLDEASPVPLKKCTPGKGTPCRTPDRRKLNSNSETPGSARWMLGSIERSLHKVRHALTPKKTLDHLSSVPTVLNNKDLFNVSTTHCKDPELVLTELSKGLEKKGILCKRKGFILKGSLDPNILHRFGGCSFELEICYLPDMSLPNILPTNNLTPSKSILRNGILQKDEPTPNKDTEAQTASSSSESIKPNENSSTLKCQNIGNASSSYVGIRRKRLKGDSWCYKKVCEEVLALTSAGFNNHAKEKLESAV</sequence>
<evidence type="ECO:0000256" key="14">
    <source>
        <dbReference type="ARBA" id="ARBA00048679"/>
    </source>
</evidence>
<evidence type="ECO:0000256" key="8">
    <source>
        <dbReference type="ARBA" id="ARBA00022777"/>
    </source>
</evidence>
<dbReference type="EC" id="2.7.11.1" evidence="3"/>
<dbReference type="CDD" id="cd14341">
    <property type="entry name" value="UBA_MELK"/>
    <property type="match status" value="1"/>
</dbReference>
<keyword evidence="11" id="KW-0472">Membrane</keyword>
<dbReference type="Proteomes" id="UP000504635">
    <property type="component" value="Unplaced"/>
</dbReference>
<keyword evidence="8" id="KW-0418">Kinase</keyword>
<dbReference type="GO" id="GO:0004674">
    <property type="term" value="F:protein serine/threonine kinase activity"/>
    <property type="evidence" value="ECO:0007669"/>
    <property type="project" value="UniProtKB-KW"/>
</dbReference>
<keyword evidence="5" id="KW-0723">Serine/threonine-protein kinase</keyword>
<gene>
    <name evidence="19" type="primary">LOC115884030</name>
</gene>
<evidence type="ECO:0000256" key="10">
    <source>
        <dbReference type="ARBA" id="ARBA00023121"/>
    </source>
</evidence>
<dbReference type="RefSeq" id="XP_030758329.1">
    <property type="nucleotide sequence ID" value="XM_030902469.1"/>
</dbReference>
<feature type="region of interest" description="Disordered" evidence="16">
    <location>
        <begin position="586"/>
        <end position="619"/>
    </location>
</feature>
<dbReference type="GO" id="GO:0005524">
    <property type="term" value="F:ATP binding"/>
    <property type="evidence" value="ECO:0007669"/>
    <property type="project" value="UniProtKB-UniRule"/>
</dbReference>
<dbReference type="Pfam" id="PF00069">
    <property type="entry name" value="Pkinase"/>
    <property type="match status" value="1"/>
</dbReference>
<dbReference type="PROSITE" id="PS50011">
    <property type="entry name" value="PROTEIN_KINASE_DOM"/>
    <property type="match status" value="1"/>
</dbReference>
<evidence type="ECO:0000313" key="18">
    <source>
        <dbReference type="Proteomes" id="UP000504635"/>
    </source>
</evidence>
<evidence type="ECO:0000256" key="11">
    <source>
        <dbReference type="ARBA" id="ARBA00023136"/>
    </source>
</evidence>
<comment type="catalytic activity">
    <reaction evidence="13">
        <text>L-threonyl-[protein] + ATP = O-phospho-L-threonyl-[protein] + ADP + H(+)</text>
        <dbReference type="Rhea" id="RHEA:46608"/>
        <dbReference type="Rhea" id="RHEA-COMP:11060"/>
        <dbReference type="Rhea" id="RHEA-COMP:11605"/>
        <dbReference type="ChEBI" id="CHEBI:15378"/>
        <dbReference type="ChEBI" id="CHEBI:30013"/>
        <dbReference type="ChEBI" id="CHEBI:30616"/>
        <dbReference type="ChEBI" id="CHEBI:61977"/>
        <dbReference type="ChEBI" id="CHEBI:456216"/>
        <dbReference type="EC" id="2.7.11.1"/>
    </reaction>
</comment>
<evidence type="ECO:0000256" key="15">
    <source>
        <dbReference type="PROSITE-ProRule" id="PRU10141"/>
    </source>
</evidence>
<evidence type="ECO:0000256" key="12">
    <source>
        <dbReference type="ARBA" id="ARBA00023306"/>
    </source>
</evidence>
<protein>
    <recommendedName>
        <fullName evidence="3">non-specific serine/threonine protein kinase</fullName>
        <ecNumber evidence="3">2.7.11.1</ecNumber>
    </recommendedName>
</protein>
<keyword evidence="10" id="KW-0446">Lipid-binding</keyword>
<comment type="similarity">
    <text evidence="2">Belongs to the protein kinase superfamily. CAMK Ser/Thr protein kinase family. SNF1 subfamily.</text>
</comment>
<dbReference type="GO" id="GO:0005737">
    <property type="term" value="C:cytoplasm"/>
    <property type="evidence" value="ECO:0007669"/>
    <property type="project" value="TreeGrafter"/>
</dbReference>
<evidence type="ECO:0000256" key="3">
    <source>
        <dbReference type="ARBA" id="ARBA00012513"/>
    </source>
</evidence>